<dbReference type="AlphaFoldDB" id="A0A1Q5T2M0"/>
<evidence type="ECO:0000259" key="4">
    <source>
        <dbReference type="Pfam" id="PF00248"/>
    </source>
</evidence>
<evidence type="ECO:0000313" key="5">
    <source>
        <dbReference type="EMBL" id="OKO94490.1"/>
    </source>
</evidence>
<dbReference type="GO" id="GO:0016491">
    <property type="term" value="F:oxidoreductase activity"/>
    <property type="evidence" value="ECO:0007669"/>
    <property type="project" value="UniProtKB-KW"/>
</dbReference>
<dbReference type="EMBL" id="MNBE01000719">
    <property type="protein sequence ID" value="OKO94490.1"/>
    <property type="molecule type" value="Genomic_DNA"/>
</dbReference>
<name>A0A1Q5T2M0_9EURO</name>
<organism evidence="5 6">
    <name type="scientific">Penicillium subrubescens</name>
    <dbReference type="NCBI Taxonomy" id="1316194"/>
    <lineage>
        <taxon>Eukaryota</taxon>
        <taxon>Fungi</taxon>
        <taxon>Dikarya</taxon>
        <taxon>Ascomycota</taxon>
        <taxon>Pezizomycotina</taxon>
        <taxon>Eurotiomycetes</taxon>
        <taxon>Eurotiomycetidae</taxon>
        <taxon>Eurotiales</taxon>
        <taxon>Aspergillaceae</taxon>
        <taxon>Penicillium</taxon>
    </lineage>
</organism>
<comment type="caution">
    <text evidence="5">The sequence shown here is derived from an EMBL/GenBank/DDBJ whole genome shotgun (WGS) entry which is preliminary data.</text>
</comment>
<reference evidence="5 6" key="1">
    <citation type="submission" date="2016-10" db="EMBL/GenBank/DDBJ databases">
        <title>Genome sequence of the ascomycete fungus Penicillium subrubescens.</title>
        <authorList>
            <person name="De Vries R.P."/>
            <person name="Peng M."/>
            <person name="Dilokpimol A."/>
            <person name="Hilden K."/>
            <person name="Makela M.R."/>
            <person name="Grigoriev I."/>
            <person name="Riley R."/>
            <person name="Granchi Z."/>
        </authorList>
    </citation>
    <scope>NUCLEOTIDE SEQUENCE [LARGE SCALE GENOMIC DNA]</scope>
    <source>
        <strain evidence="5 6">CBS 132785</strain>
    </source>
</reference>
<dbReference type="InterPro" id="IPR050523">
    <property type="entry name" value="AKR_Detox_Biosynth"/>
</dbReference>
<accession>A0A1Q5T2M0</accession>
<dbReference type="Gene3D" id="3.20.20.100">
    <property type="entry name" value="NADP-dependent oxidoreductase domain"/>
    <property type="match status" value="1"/>
</dbReference>
<dbReference type="Proteomes" id="UP000186955">
    <property type="component" value="Unassembled WGS sequence"/>
</dbReference>
<dbReference type="STRING" id="1316194.A0A1Q5T2M0"/>
<evidence type="ECO:0000313" key="6">
    <source>
        <dbReference type="Proteomes" id="UP000186955"/>
    </source>
</evidence>
<dbReference type="Pfam" id="PF00248">
    <property type="entry name" value="Aldo_ket_red"/>
    <property type="match status" value="1"/>
</dbReference>
<dbReference type="InterPro" id="IPR036812">
    <property type="entry name" value="NAD(P)_OxRdtase_dom_sf"/>
</dbReference>
<evidence type="ECO:0000256" key="2">
    <source>
        <dbReference type="ARBA" id="ARBA00023002"/>
    </source>
</evidence>
<feature type="domain" description="NADP-dependent oxidoreductase" evidence="4">
    <location>
        <begin position="97"/>
        <end position="422"/>
    </location>
</feature>
<proteinExistence type="inferred from homology"/>
<dbReference type="SUPFAM" id="SSF51430">
    <property type="entry name" value="NAD(P)-linked oxidoreductase"/>
    <property type="match status" value="1"/>
</dbReference>
<evidence type="ECO:0000256" key="3">
    <source>
        <dbReference type="ARBA" id="ARBA00038157"/>
    </source>
</evidence>
<protein>
    <submittedName>
        <fullName evidence="5">Norsolorinic acid reductase A</fullName>
    </submittedName>
</protein>
<evidence type="ECO:0000256" key="1">
    <source>
        <dbReference type="ARBA" id="ARBA00022857"/>
    </source>
</evidence>
<keyword evidence="1" id="KW-0521">NADP</keyword>
<dbReference type="PANTHER" id="PTHR43364">
    <property type="entry name" value="NADH-SPECIFIC METHYLGLYOXAL REDUCTASE-RELATED"/>
    <property type="match status" value="1"/>
</dbReference>
<dbReference type="InterPro" id="IPR023210">
    <property type="entry name" value="NADP_OxRdtase_dom"/>
</dbReference>
<gene>
    <name evidence="5" type="ORF">PENSUB_11757</name>
</gene>
<keyword evidence="2" id="KW-0560">Oxidoreductase</keyword>
<keyword evidence="6" id="KW-1185">Reference proteome</keyword>
<comment type="similarity">
    <text evidence="3">Belongs to the aldo/keto reductase family. Aldo/keto reductase 2 subfamily.</text>
</comment>
<sequence length="471" mass="52837">MKLRKLSLKVDEDESYHGPAKKRNKRVANGKKYLMKIIRNTLRLYSYTTGFGLTGNTLKKGSAANYATMSFPTAPPPKSRLGRYRMLAPTAGVMVSPLCLGAMNFGEGWKERLGECDKETSFKILDTFYENGGNFIDTANNYQNEDSEAWLGEWMEKRDLRDQIVLATKYTSGYRTYNKSEIQANFVGNNTKSMRLSVNASLKKLRTDYIDLLYVHWWDFGTSIEEVMTSLNQLVIAGKVLYLGVSDTPAWVVSRANQCKKHFSKVLLEKNLLTDNKSTDARDHGMRPFSVYQGQWNAARRDFEREIIPMCAAEGMGLCPWGSIGGGAFKTAAHREELAKSGNPGRQIEPRDVDVAVSKVLENVANRHNTVITSVALAYVMSKAPHVFPIVGGRKVEHLLGNVEALGLELSEEDIKEIESAYEFDPGFPNTFLFRGEEKEAHPGNVLFKNVAAKFDYVDLVRPIKPKSLDA</sequence>
<dbReference type="PANTHER" id="PTHR43364:SF7">
    <property type="entry name" value="NADP-DEPENDENT OXIDOREDUCTASE DOMAIN-CONTAINING PROTEIN-RELATED"/>
    <property type="match status" value="1"/>
</dbReference>